<sequence>MAGGEVRDDGGWWEGRGRWREGKKKVAGGEVGGSRKWWDGCGRWREGKCKVAGGKVGGSGRWWEVAGDGGWRGRRQRRMVGRTWEMAGGEEEGGGRGRRRWRGGRWQEGGKRWRKKRTRVAEGRRRMAGGTWEMAGGEVGGSGRWRVESALYCAALDDEAVHARREAWRERQRRCRARRREQGNQLHDAEVRQKGQRQRRKSSASEVDAAGELSPRRVRKHSRGASWNGALHSGKGHVEANGKPSFEARVENLQAEVLVSLASDTSMPLRIEFPGKADCAEAVVDRKCYVALAGPAECSVGVEMVELAPSRDLAVTREVTISREFVPCADFSTQEAAAKESAAARDSAARELAATENPARESETREIPSRDSAAVELSGIESEVVELAVRDCGERDSAARESDARESEARELVARELAARVLAAREEEASVHARREAWRERQRKCRARRREQAERAEFEMRRKALQQQQHWQGVASTANGRAHS</sequence>
<feature type="compositionally biased region" description="Polar residues" evidence="1">
    <location>
        <begin position="465"/>
        <end position="484"/>
    </location>
</feature>
<name>A0A388JYA1_CHABU</name>
<gene>
    <name evidence="2" type="ORF">CBR_g31700</name>
</gene>
<protein>
    <submittedName>
        <fullName evidence="2">Uncharacterized protein</fullName>
    </submittedName>
</protein>
<dbReference type="Proteomes" id="UP000265515">
    <property type="component" value="Unassembled WGS sequence"/>
</dbReference>
<feature type="compositionally biased region" description="Basic and acidic residues" evidence="1">
    <location>
        <begin position="358"/>
        <end position="369"/>
    </location>
</feature>
<feature type="region of interest" description="Disordered" evidence="1">
    <location>
        <begin position="178"/>
        <end position="240"/>
    </location>
</feature>
<dbReference type="STRING" id="69332.A0A388JYA1"/>
<feature type="region of interest" description="Disordered" evidence="1">
    <location>
        <begin position="88"/>
        <end position="110"/>
    </location>
</feature>
<feature type="region of interest" description="Disordered" evidence="1">
    <location>
        <begin position="348"/>
        <end position="373"/>
    </location>
</feature>
<evidence type="ECO:0000313" key="2">
    <source>
        <dbReference type="EMBL" id="GBG62683.1"/>
    </source>
</evidence>
<comment type="caution">
    <text evidence="2">The sequence shown here is derived from an EMBL/GenBank/DDBJ whole genome shotgun (WGS) entry which is preliminary data.</text>
</comment>
<evidence type="ECO:0000256" key="1">
    <source>
        <dbReference type="SAM" id="MobiDB-lite"/>
    </source>
</evidence>
<feature type="compositionally biased region" description="Basic and acidic residues" evidence="1">
    <location>
        <begin position="450"/>
        <end position="462"/>
    </location>
</feature>
<dbReference type="EMBL" id="BFEA01000031">
    <property type="protein sequence ID" value="GBG62683.1"/>
    <property type="molecule type" value="Genomic_DNA"/>
</dbReference>
<feature type="compositionally biased region" description="Basic and acidic residues" evidence="1">
    <location>
        <begin position="425"/>
        <end position="440"/>
    </location>
</feature>
<dbReference type="AlphaFoldDB" id="A0A388JYA1"/>
<organism evidence="2 3">
    <name type="scientific">Chara braunii</name>
    <name type="common">Braun's stonewort</name>
    <dbReference type="NCBI Taxonomy" id="69332"/>
    <lineage>
        <taxon>Eukaryota</taxon>
        <taxon>Viridiplantae</taxon>
        <taxon>Streptophyta</taxon>
        <taxon>Charophyceae</taxon>
        <taxon>Charales</taxon>
        <taxon>Characeae</taxon>
        <taxon>Chara</taxon>
    </lineage>
</organism>
<keyword evidence="3" id="KW-1185">Reference proteome</keyword>
<evidence type="ECO:0000313" key="3">
    <source>
        <dbReference type="Proteomes" id="UP000265515"/>
    </source>
</evidence>
<proteinExistence type="predicted"/>
<feature type="region of interest" description="Disordered" evidence="1">
    <location>
        <begin position="425"/>
        <end position="484"/>
    </location>
</feature>
<dbReference type="Gramene" id="GBG62683">
    <property type="protein sequence ID" value="GBG62683"/>
    <property type="gene ID" value="CBR_g31700"/>
</dbReference>
<reference evidence="2 3" key="1">
    <citation type="journal article" date="2018" name="Cell">
        <title>The Chara Genome: Secondary Complexity and Implications for Plant Terrestrialization.</title>
        <authorList>
            <person name="Nishiyama T."/>
            <person name="Sakayama H."/>
            <person name="Vries J.D."/>
            <person name="Buschmann H."/>
            <person name="Saint-Marcoux D."/>
            <person name="Ullrich K.K."/>
            <person name="Haas F.B."/>
            <person name="Vanderstraeten L."/>
            <person name="Becker D."/>
            <person name="Lang D."/>
            <person name="Vosolsobe S."/>
            <person name="Rombauts S."/>
            <person name="Wilhelmsson P.K.I."/>
            <person name="Janitza P."/>
            <person name="Kern R."/>
            <person name="Heyl A."/>
            <person name="Rumpler F."/>
            <person name="Villalobos L.I.A.C."/>
            <person name="Clay J.M."/>
            <person name="Skokan R."/>
            <person name="Toyoda A."/>
            <person name="Suzuki Y."/>
            <person name="Kagoshima H."/>
            <person name="Schijlen E."/>
            <person name="Tajeshwar N."/>
            <person name="Catarino B."/>
            <person name="Hetherington A.J."/>
            <person name="Saltykova A."/>
            <person name="Bonnot C."/>
            <person name="Breuninger H."/>
            <person name="Symeonidi A."/>
            <person name="Radhakrishnan G.V."/>
            <person name="Van Nieuwerburgh F."/>
            <person name="Deforce D."/>
            <person name="Chang C."/>
            <person name="Karol K.G."/>
            <person name="Hedrich R."/>
            <person name="Ulvskov P."/>
            <person name="Glockner G."/>
            <person name="Delwiche C.F."/>
            <person name="Petrasek J."/>
            <person name="Van de Peer Y."/>
            <person name="Friml J."/>
            <person name="Beilby M."/>
            <person name="Dolan L."/>
            <person name="Kohara Y."/>
            <person name="Sugano S."/>
            <person name="Fujiyama A."/>
            <person name="Delaux P.-M."/>
            <person name="Quint M."/>
            <person name="TheiBen G."/>
            <person name="Hagemann M."/>
            <person name="Harholt J."/>
            <person name="Dunand C."/>
            <person name="Zachgo S."/>
            <person name="Langdale J."/>
            <person name="Maumus F."/>
            <person name="Straeten D.V.D."/>
            <person name="Gould S.B."/>
            <person name="Rensing S.A."/>
        </authorList>
    </citation>
    <scope>NUCLEOTIDE SEQUENCE [LARGE SCALE GENOMIC DNA]</scope>
    <source>
        <strain evidence="2 3">S276</strain>
    </source>
</reference>
<accession>A0A388JYA1</accession>